<keyword evidence="1" id="KW-1133">Transmembrane helix</keyword>
<feature type="transmembrane region" description="Helical" evidence="1">
    <location>
        <begin position="126"/>
        <end position="146"/>
    </location>
</feature>
<feature type="transmembrane region" description="Helical" evidence="1">
    <location>
        <begin position="6"/>
        <end position="27"/>
    </location>
</feature>
<reference evidence="2 3" key="1">
    <citation type="submission" date="2020-03" db="EMBL/GenBank/DDBJ databases">
        <title>Genomic Encyclopedia of Type Strains, Phase IV (KMG-V): Genome sequencing to study the core and pangenomes of soil and plant-associated prokaryotes.</title>
        <authorList>
            <person name="Whitman W."/>
        </authorList>
    </citation>
    <scope>NUCLEOTIDE SEQUENCE [LARGE SCALE GENOMIC DNA]</scope>
    <source>
        <strain evidence="2 3">1B</strain>
    </source>
</reference>
<dbReference type="Proteomes" id="UP000717634">
    <property type="component" value="Unassembled WGS sequence"/>
</dbReference>
<feature type="transmembrane region" description="Helical" evidence="1">
    <location>
        <begin position="394"/>
        <end position="413"/>
    </location>
</feature>
<feature type="transmembrane region" description="Helical" evidence="1">
    <location>
        <begin position="337"/>
        <end position="355"/>
    </location>
</feature>
<feature type="transmembrane region" description="Helical" evidence="1">
    <location>
        <begin position="158"/>
        <end position="178"/>
    </location>
</feature>
<name>A0ABX1HQS4_9BACT</name>
<keyword evidence="3" id="KW-1185">Reference proteome</keyword>
<protein>
    <recommendedName>
        <fullName evidence="4">Glycosyltransferase RgtA/B/C/D-like domain-containing protein</fullName>
    </recommendedName>
</protein>
<feature type="transmembrane region" description="Helical" evidence="1">
    <location>
        <begin position="313"/>
        <end position="330"/>
    </location>
</feature>
<gene>
    <name evidence="2" type="ORF">HBN54_004143</name>
</gene>
<accession>A0ABX1HQS4</accession>
<evidence type="ECO:0000313" key="3">
    <source>
        <dbReference type="Proteomes" id="UP000717634"/>
    </source>
</evidence>
<feature type="transmembrane region" description="Helical" evidence="1">
    <location>
        <begin position="102"/>
        <end position="120"/>
    </location>
</feature>
<comment type="caution">
    <text evidence="2">The sequence shown here is derived from an EMBL/GenBank/DDBJ whole genome shotgun (WGS) entry which is preliminary data.</text>
</comment>
<dbReference type="EMBL" id="JAAVTK010000018">
    <property type="protein sequence ID" value="NKI91523.1"/>
    <property type="molecule type" value="Genomic_DNA"/>
</dbReference>
<evidence type="ECO:0000313" key="2">
    <source>
        <dbReference type="EMBL" id="NKI91523.1"/>
    </source>
</evidence>
<evidence type="ECO:0000256" key="1">
    <source>
        <dbReference type="SAM" id="Phobius"/>
    </source>
</evidence>
<proteinExistence type="predicted"/>
<dbReference type="RefSeq" id="WP_168675088.1">
    <property type="nucleotide sequence ID" value="NZ_JAAVTK010000018.1"/>
</dbReference>
<keyword evidence="1" id="KW-0472">Membrane</keyword>
<feature type="transmembrane region" description="Helical" evidence="1">
    <location>
        <begin position="370"/>
        <end position="387"/>
    </location>
</feature>
<feature type="transmembrane region" description="Helical" evidence="1">
    <location>
        <begin position="228"/>
        <end position="246"/>
    </location>
</feature>
<sequence length="600" mass="67684">MKSPSWLAWLFCSLFIVSVGLVGNHLVPGSSDRGPVRVIAWDVSGYYLYLPAIFIHHDLKELRFHEQMLHDYAPTPDFQQAFQHPGSGHYVMKYSAGMAVQYLPFFLVAHALAAPLGYPADGFSPPYQIALLVASLLVAVLGLALVRRALLPRFGEWPTALTLLAIVLGTNYFNYTALGGAMTHNWLFTWYVVLLLLTPAFYERPTLGRALAIGATVGLMVLTRPSEILAALIPLLWGLRLAWPVVRERLAFWRQHAGLLLAAGLVGGAVLGIQPLYWHYVSGDWVVYSYQGQGFSWFHPHLIVGIFSFKSGWLLYSPILVVALVGFWALRRQQAAAFWPMLVFIGLFIYVTFAWDEWLYGGSLGQRAMVQSYAVLAWPFAAAHAWLLTRRPWLLAYIGFAALTCYYNLWLTYQAHGGMLVVGQMSRAYWWRILGHNSVPAEARLLLDTDYDFTGTPRNSRLLWQQDFETSDSGACGQPALKDKCSLLLDNDHPHSPEYTIAARSGQFKWVQGSALASSTEGEQPEGKMTQFVVRFCQGSRIVRERTVQFQRALQPNWPQELHFYIKAPHEEFDHITVVFLHYGQATVRFDDAQLTGFDD</sequence>
<organism evidence="2 3">
    <name type="scientific">Hymenobacter artigasi</name>
    <dbReference type="NCBI Taxonomy" id="2719616"/>
    <lineage>
        <taxon>Bacteria</taxon>
        <taxon>Pseudomonadati</taxon>
        <taxon>Bacteroidota</taxon>
        <taxon>Cytophagia</taxon>
        <taxon>Cytophagales</taxon>
        <taxon>Hymenobacteraceae</taxon>
        <taxon>Hymenobacter</taxon>
    </lineage>
</organism>
<keyword evidence="1" id="KW-0812">Transmembrane</keyword>
<feature type="transmembrane region" description="Helical" evidence="1">
    <location>
        <begin position="184"/>
        <end position="202"/>
    </location>
</feature>
<feature type="transmembrane region" description="Helical" evidence="1">
    <location>
        <begin position="258"/>
        <end position="278"/>
    </location>
</feature>
<evidence type="ECO:0008006" key="4">
    <source>
        <dbReference type="Google" id="ProtNLM"/>
    </source>
</evidence>